<dbReference type="InterPro" id="IPR036748">
    <property type="entry name" value="MTH938-like_sf"/>
</dbReference>
<dbReference type="Proteomes" id="UP000694402">
    <property type="component" value="Unassembled WGS sequence"/>
</dbReference>
<organism evidence="1 2">
    <name type="scientific">Oncorhynchus tshawytscha</name>
    <name type="common">Chinook salmon</name>
    <name type="synonym">Salmo tshawytscha</name>
    <dbReference type="NCBI Taxonomy" id="74940"/>
    <lineage>
        <taxon>Eukaryota</taxon>
        <taxon>Metazoa</taxon>
        <taxon>Chordata</taxon>
        <taxon>Craniata</taxon>
        <taxon>Vertebrata</taxon>
        <taxon>Euteleostomi</taxon>
        <taxon>Actinopterygii</taxon>
        <taxon>Neopterygii</taxon>
        <taxon>Teleostei</taxon>
        <taxon>Protacanthopterygii</taxon>
        <taxon>Salmoniformes</taxon>
        <taxon>Salmonidae</taxon>
        <taxon>Salmoninae</taxon>
        <taxon>Oncorhynchus</taxon>
    </lineage>
</organism>
<dbReference type="PANTHER" id="PTHR15811">
    <property type="entry name" value="MTH938 DOMAIN-CONTAINING PROTEIN"/>
    <property type="match status" value="1"/>
</dbReference>
<dbReference type="Ensembl" id="ENSOTST00005058750.2">
    <property type="protein sequence ID" value="ENSOTSP00005053929.1"/>
    <property type="gene ID" value="ENSOTSG00005026129.2"/>
</dbReference>
<dbReference type="Gene3D" id="3.40.1230.10">
    <property type="entry name" value="MTH938-like"/>
    <property type="match status" value="1"/>
</dbReference>
<proteinExistence type="predicted"/>
<dbReference type="InterPro" id="IPR007523">
    <property type="entry name" value="NDUFAF3/AAMDC"/>
</dbReference>
<accession>A0A8C8GVL4</accession>
<reference evidence="1" key="2">
    <citation type="submission" date="2025-09" db="UniProtKB">
        <authorList>
            <consortium name="Ensembl"/>
        </authorList>
    </citation>
    <scope>IDENTIFICATION</scope>
</reference>
<evidence type="ECO:0000313" key="2">
    <source>
        <dbReference type="Proteomes" id="UP000694402"/>
    </source>
</evidence>
<dbReference type="AlphaFoldDB" id="A0A8C8GVL4"/>
<keyword evidence="2" id="KW-1185">Reference proteome</keyword>
<dbReference type="Pfam" id="PF04430">
    <property type="entry name" value="DUF498"/>
    <property type="match status" value="1"/>
</dbReference>
<name>A0A8C8GVL4_ONCTS</name>
<evidence type="ECO:0008006" key="3">
    <source>
        <dbReference type="Google" id="ProtNLM"/>
    </source>
</evidence>
<sequence length="119" mass="12979">MCLQHLRHNTCPMSSPEIASLSWRHMKVKGCSSSYKAYKVCPGGSQQPADLEEVLQKGVETLVIGQGMSEGMIYVFGNVTYLEKIGVELRVLQTVKAITEYNNLVGQGAKVGGVFHSTC</sequence>
<evidence type="ECO:0000313" key="1">
    <source>
        <dbReference type="Ensembl" id="ENSOTSP00005053929.1"/>
    </source>
</evidence>
<dbReference type="SUPFAM" id="SSF64076">
    <property type="entry name" value="MTH938-like"/>
    <property type="match status" value="1"/>
</dbReference>
<reference evidence="1" key="1">
    <citation type="submission" date="2025-08" db="UniProtKB">
        <authorList>
            <consortium name="Ensembl"/>
        </authorList>
    </citation>
    <scope>IDENTIFICATION</scope>
</reference>
<dbReference type="GeneTree" id="ENSGT00390000011958"/>
<dbReference type="PANTHER" id="PTHR15811:SF5">
    <property type="entry name" value="MTH938 DOMAIN-CONTAINING PROTEIN"/>
    <property type="match status" value="1"/>
</dbReference>
<dbReference type="GO" id="GO:0005737">
    <property type="term" value="C:cytoplasm"/>
    <property type="evidence" value="ECO:0007669"/>
    <property type="project" value="TreeGrafter"/>
</dbReference>
<dbReference type="GO" id="GO:0045600">
    <property type="term" value="P:positive regulation of fat cell differentiation"/>
    <property type="evidence" value="ECO:0007669"/>
    <property type="project" value="TreeGrafter"/>
</dbReference>
<protein>
    <recommendedName>
        <fullName evidence="3">Mth938 domain-containing protein</fullName>
    </recommendedName>
</protein>